<name>A0A344L3F6_9PSEU</name>
<organism evidence="2 3">
    <name type="scientific">Amycolatopsis albispora</name>
    <dbReference type="NCBI Taxonomy" id="1804986"/>
    <lineage>
        <taxon>Bacteria</taxon>
        <taxon>Bacillati</taxon>
        <taxon>Actinomycetota</taxon>
        <taxon>Actinomycetes</taxon>
        <taxon>Pseudonocardiales</taxon>
        <taxon>Pseudonocardiaceae</taxon>
        <taxon>Amycolatopsis</taxon>
    </lineage>
</organism>
<dbReference type="PANTHER" id="PTHR32015">
    <property type="entry name" value="FASTING INDUCED LIPASE"/>
    <property type="match status" value="1"/>
</dbReference>
<dbReference type="RefSeq" id="WP_113691844.1">
    <property type="nucleotide sequence ID" value="NZ_CP015163.1"/>
</dbReference>
<feature type="chain" id="PRO_5016740932" description="Lipase" evidence="1">
    <location>
        <begin position="25"/>
        <end position="222"/>
    </location>
</feature>
<dbReference type="Pfam" id="PF01674">
    <property type="entry name" value="Lipase_2"/>
    <property type="match status" value="1"/>
</dbReference>
<sequence>MRLRIAATCLAALATLLGAAPSAAEPAGREPIVFVHGLFGSPANFDTMSLRFRLSGYPASELVAFSYNSTGSLTTAANQLATTIQQTLAATGARKVDLVTHSLGGLPSRWCVKFLGGTATVDDWISLGGPNQGGAPGTCPAPGTTACDQATQGSAFLAQLNGGDPTPAPVAHTTFASPCDTVVDEDWTTLDGATHVDVGCVSHFDLVSDRGVFTGVRQAVTG</sequence>
<dbReference type="PANTHER" id="PTHR32015:SF1">
    <property type="entry name" value="LIPASE"/>
    <property type="match status" value="1"/>
</dbReference>
<reference evidence="2 3" key="1">
    <citation type="submission" date="2016-04" db="EMBL/GenBank/DDBJ databases">
        <title>Complete genome sequence and analysis of deep-sea sediment isolate, Amycolatopsis sp. WP1.</title>
        <authorList>
            <person name="Wang H."/>
            <person name="Chen S."/>
            <person name="Wu Q."/>
        </authorList>
    </citation>
    <scope>NUCLEOTIDE SEQUENCE [LARGE SCALE GENOMIC DNA]</scope>
    <source>
        <strain evidence="2 3">WP1</strain>
    </source>
</reference>
<dbReference type="AlphaFoldDB" id="A0A344L3F6"/>
<dbReference type="SMR" id="A0A344L3F6"/>
<gene>
    <name evidence="2" type="ORF">A4R43_08595</name>
</gene>
<evidence type="ECO:0000313" key="3">
    <source>
        <dbReference type="Proteomes" id="UP000250434"/>
    </source>
</evidence>
<accession>A0A344L3F6</accession>
<evidence type="ECO:0008006" key="4">
    <source>
        <dbReference type="Google" id="ProtNLM"/>
    </source>
</evidence>
<dbReference type="Proteomes" id="UP000250434">
    <property type="component" value="Chromosome"/>
</dbReference>
<proteinExistence type="predicted"/>
<evidence type="ECO:0000313" key="2">
    <source>
        <dbReference type="EMBL" id="AXB42580.1"/>
    </source>
</evidence>
<dbReference type="OrthoDB" id="8871309at2"/>
<dbReference type="SUPFAM" id="SSF53474">
    <property type="entry name" value="alpha/beta-Hydrolases"/>
    <property type="match status" value="1"/>
</dbReference>
<dbReference type="GO" id="GO:0016298">
    <property type="term" value="F:lipase activity"/>
    <property type="evidence" value="ECO:0007669"/>
    <property type="project" value="TreeGrafter"/>
</dbReference>
<dbReference type="EMBL" id="CP015163">
    <property type="protein sequence ID" value="AXB42580.1"/>
    <property type="molecule type" value="Genomic_DNA"/>
</dbReference>
<dbReference type="KEGG" id="aab:A4R43_08595"/>
<dbReference type="InterPro" id="IPR029058">
    <property type="entry name" value="AB_hydrolase_fold"/>
</dbReference>
<keyword evidence="1" id="KW-0732">Signal</keyword>
<dbReference type="GO" id="GO:0016042">
    <property type="term" value="P:lipid catabolic process"/>
    <property type="evidence" value="ECO:0007669"/>
    <property type="project" value="InterPro"/>
</dbReference>
<dbReference type="Gene3D" id="3.40.50.1820">
    <property type="entry name" value="alpha/beta hydrolase"/>
    <property type="match status" value="1"/>
</dbReference>
<feature type="signal peptide" evidence="1">
    <location>
        <begin position="1"/>
        <end position="24"/>
    </location>
</feature>
<dbReference type="InterPro" id="IPR002918">
    <property type="entry name" value="Lipase_EstA/Esterase_EstB"/>
</dbReference>
<keyword evidence="3" id="KW-1185">Reference proteome</keyword>
<evidence type="ECO:0000256" key="1">
    <source>
        <dbReference type="SAM" id="SignalP"/>
    </source>
</evidence>
<protein>
    <recommendedName>
        <fullName evidence="4">Lipase</fullName>
    </recommendedName>
</protein>